<proteinExistence type="predicted"/>
<organism evidence="1 2">
    <name type="scientific">Flavobacterium salmonis</name>
    <dbReference type="NCBI Taxonomy" id="2654844"/>
    <lineage>
        <taxon>Bacteria</taxon>
        <taxon>Pseudomonadati</taxon>
        <taxon>Bacteroidota</taxon>
        <taxon>Flavobacteriia</taxon>
        <taxon>Flavobacteriales</taxon>
        <taxon>Flavobacteriaceae</taxon>
        <taxon>Flavobacterium</taxon>
    </lineage>
</organism>
<keyword evidence="2" id="KW-1185">Reference proteome</keyword>
<dbReference type="EMBL" id="CAIJDP010000090">
    <property type="protein sequence ID" value="CAD0009252.1"/>
    <property type="molecule type" value="Genomic_DNA"/>
</dbReference>
<accession>A0A6V6ZED4</accession>
<dbReference type="AlphaFoldDB" id="A0A6V6ZED4"/>
<gene>
    <name evidence="1" type="ORF">FLAT13_04805</name>
</gene>
<reference evidence="1 2" key="1">
    <citation type="submission" date="2020-06" db="EMBL/GenBank/DDBJ databases">
        <authorList>
            <person name="Criscuolo A."/>
        </authorList>
    </citation>
    <scope>NUCLEOTIDE SEQUENCE [LARGE SCALE GENOMIC DNA]</scope>
    <source>
        <strain evidence="2">CIP 111411</strain>
    </source>
</reference>
<evidence type="ECO:0000313" key="2">
    <source>
        <dbReference type="Proteomes" id="UP000530060"/>
    </source>
</evidence>
<dbReference type="Proteomes" id="UP000530060">
    <property type="component" value="Unassembled WGS sequence"/>
</dbReference>
<comment type="caution">
    <text evidence="1">The sequence shown here is derived from an EMBL/GenBank/DDBJ whole genome shotgun (WGS) entry which is preliminary data.</text>
</comment>
<evidence type="ECO:0000313" key="1">
    <source>
        <dbReference type="EMBL" id="CAD0009252.1"/>
    </source>
</evidence>
<name>A0A6V6ZED4_9FLAO</name>
<sequence>MSEFDGIVKHINTFQDDLIKTMDFELAESNE</sequence>
<protein>
    <submittedName>
        <fullName evidence="1">Uncharacterized protein</fullName>
    </submittedName>
</protein>